<dbReference type="InterPro" id="IPR010104">
    <property type="entry name" value="TonB_rcpt_bac"/>
</dbReference>
<keyword evidence="13" id="KW-0675">Receptor</keyword>
<dbReference type="InterPro" id="IPR039426">
    <property type="entry name" value="TonB-dep_rcpt-like"/>
</dbReference>
<dbReference type="Pfam" id="PF00593">
    <property type="entry name" value="TonB_dep_Rec_b-barrel"/>
    <property type="match status" value="1"/>
</dbReference>
<keyword evidence="4 8" id="KW-0812">Transmembrane</keyword>
<accession>A0ABV1RCX6</accession>
<feature type="signal peptide" evidence="10">
    <location>
        <begin position="1"/>
        <end position="17"/>
    </location>
</feature>
<evidence type="ECO:0000256" key="2">
    <source>
        <dbReference type="ARBA" id="ARBA00022448"/>
    </source>
</evidence>
<gene>
    <name evidence="13" type="ORF">ABS311_02665</name>
</gene>
<comment type="subcellular location">
    <subcellularLocation>
        <location evidence="1 8">Cell outer membrane</location>
        <topology evidence="1 8">Multi-pass membrane protein</topology>
    </subcellularLocation>
</comment>
<dbReference type="InterPro" id="IPR012910">
    <property type="entry name" value="Plug_dom"/>
</dbReference>
<keyword evidence="2 8" id="KW-0813">Transport</keyword>
<keyword evidence="3 8" id="KW-1134">Transmembrane beta strand</keyword>
<proteinExistence type="inferred from homology"/>
<evidence type="ECO:0000256" key="10">
    <source>
        <dbReference type="SAM" id="SignalP"/>
    </source>
</evidence>
<evidence type="ECO:0000256" key="4">
    <source>
        <dbReference type="ARBA" id="ARBA00022692"/>
    </source>
</evidence>
<evidence type="ECO:0000259" key="12">
    <source>
        <dbReference type="Pfam" id="PF07715"/>
    </source>
</evidence>
<evidence type="ECO:0000256" key="8">
    <source>
        <dbReference type="PROSITE-ProRule" id="PRU01360"/>
    </source>
</evidence>
<feature type="domain" description="TonB-dependent receptor plug" evidence="12">
    <location>
        <begin position="52"/>
        <end position="148"/>
    </location>
</feature>
<dbReference type="InterPro" id="IPR036942">
    <property type="entry name" value="Beta-barrel_TonB_sf"/>
</dbReference>
<evidence type="ECO:0000313" key="13">
    <source>
        <dbReference type="EMBL" id="MER2490784.1"/>
    </source>
</evidence>
<evidence type="ECO:0000256" key="7">
    <source>
        <dbReference type="ARBA" id="ARBA00023237"/>
    </source>
</evidence>
<evidence type="ECO:0000256" key="3">
    <source>
        <dbReference type="ARBA" id="ARBA00022452"/>
    </source>
</evidence>
<dbReference type="RefSeq" id="WP_350400590.1">
    <property type="nucleotide sequence ID" value="NZ_JBELOE010000067.1"/>
</dbReference>
<evidence type="ECO:0000256" key="9">
    <source>
        <dbReference type="RuleBase" id="RU003357"/>
    </source>
</evidence>
<dbReference type="Pfam" id="PF07715">
    <property type="entry name" value="Plug"/>
    <property type="match status" value="1"/>
</dbReference>
<dbReference type="InterPro" id="IPR000531">
    <property type="entry name" value="Beta-barrel_TonB"/>
</dbReference>
<sequence length="961" mass="107379">MRHKCFGLLPISMAVFAALNSQASLSQETSQASEVIQVTGIKSSLIESMDIKKNAPSIQDSIVAEDMGKFPDQNVAESLQRITGVMISRTNGEGAQISVRGMGPKFNAVKINNRTIATTERGREFDFQAVPSELIAGADVIKAARANIAEGSLGAYVNINTARPLKSAGLHAAGSIQTTYNDLADEYGHKVSGIISNTFMQDSLGVLIGVSRQQTKNRIDAAGTTHWGSFQADNAAWVEAPVLNENGDTITEGTIWYPGRATYTLDTEERTRTSANATLQWAPTDDIEHTFDFLYTELSRQADSNGIQVPLQGSGWQDVAISKNYTVLEGSRYQKPIDILMQERGQDSETMAFGFNSIIYQDKWKFNADLAYSKSEATPRGNTLVAHAINPNYDDSLDIHDPNYIDGQIKGVTAQDYIKFNNRGDIMTINSTVEYANPAAIRTHWNDIQHSALEDEVLEAKFDASYQLDGDNITSLDIGIAYTDREKSKSVYKINHGCYNTDLWQEPVANNEAEQYEIDNTQYPYNTCGQRWDLADDLFAVNNADFLADESGDFPRDFVLLKDFNAYKQAIADIRNEPDWTKETLRPAESVANTEETLALYSQVNFEGEAQFFSWSGNAGLRYVETKTSSTGHRQFRDTINEIYEQNEGVILEIDYTAPEATTVEKEYDHLLPSINLAADFHNGWFVKLAAAKVITRPALEDTGVNSTYPTRIRADQYNTKSGNPELAPYEATQYDLAFEYYADNGDAYSVGLFYKDIGTYISQKTVKKDTGYNIQLENWGTFYEFSEEQSNRSGGEVSGIEIAALHYFDYLPGWLDGLGLQANYTYTNTEDKEAQADELARENVLSAGSGLEGFSKTAYNLIAFYDKDAFQARLAYNWRDDYLKYRSGPVIGSNGLPQHVEAYGQFDFSTSYELTENFTIRAEAINLTNENILEYADVRERMTMLQYSGRRFQLGLTAKF</sequence>
<keyword evidence="6 8" id="KW-0472">Membrane</keyword>
<dbReference type="PANTHER" id="PTHR40980:SF3">
    <property type="entry name" value="TONB-DEPENDENT RECEPTOR-LIKE BETA-BARREL DOMAIN-CONTAINING PROTEIN"/>
    <property type="match status" value="1"/>
</dbReference>
<keyword evidence="10" id="KW-0732">Signal</keyword>
<dbReference type="Gene3D" id="2.170.130.10">
    <property type="entry name" value="TonB-dependent receptor, plug domain"/>
    <property type="match status" value="1"/>
</dbReference>
<reference evidence="13 14" key="1">
    <citation type="submission" date="2024-06" db="EMBL/GenBank/DDBJ databases">
        <authorList>
            <person name="Chen R.Y."/>
        </authorList>
    </citation>
    <scope>NUCLEOTIDE SEQUENCE [LARGE SCALE GENOMIC DNA]</scope>
    <source>
        <strain evidence="13 14">D2</strain>
    </source>
</reference>
<evidence type="ECO:0000256" key="5">
    <source>
        <dbReference type="ARBA" id="ARBA00023077"/>
    </source>
</evidence>
<dbReference type="Gene3D" id="2.40.170.20">
    <property type="entry name" value="TonB-dependent receptor, beta-barrel domain"/>
    <property type="match status" value="1"/>
</dbReference>
<dbReference type="Proteomes" id="UP001467690">
    <property type="component" value="Unassembled WGS sequence"/>
</dbReference>
<dbReference type="PROSITE" id="PS52016">
    <property type="entry name" value="TONB_DEPENDENT_REC_3"/>
    <property type="match status" value="1"/>
</dbReference>
<dbReference type="InterPro" id="IPR037066">
    <property type="entry name" value="Plug_dom_sf"/>
</dbReference>
<feature type="chain" id="PRO_5047339955" evidence="10">
    <location>
        <begin position="18"/>
        <end position="961"/>
    </location>
</feature>
<dbReference type="SUPFAM" id="SSF56935">
    <property type="entry name" value="Porins"/>
    <property type="match status" value="1"/>
</dbReference>
<organism evidence="13 14">
    <name type="scientific">Catenovulum sediminis</name>
    <dbReference type="NCBI Taxonomy" id="1740262"/>
    <lineage>
        <taxon>Bacteria</taxon>
        <taxon>Pseudomonadati</taxon>
        <taxon>Pseudomonadota</taxon>
        <taxon>Gammaproteobacteria</taxon>
        <taxon>Alteromonadales</taxon>
        <taxon>Alteromonadaceae</taxon>
        <taxon>Catenovulum</taxon>
    </lineage>
</organism>
<name>A0ABV1RCX6_9ALTE</name>
<evidence type="ECO:0000259" key="11">
    <source>
        <dbReference type="Pfam" id="PF00593"/>
    </source>
</evidence>
<dbReference type="NCBIfam" id="TIGR01782">
    <property type="entry name" value="TonB-Xanth-Caul"/>
    <property type="match status" value="1"/>
</dbReference>
<keyword evidence="14" id="KW-1185">Reference proteome</keyword>
<evidence type="ECO:0000256" key="6">
    <source>
        <dbReference type="ARBA" id="ARBA00023136"/>
    </source>
</evidence>
<evidence type="ECO:0000256" key="1">
    <source>
        <dbReference type="ARBA" id="ARBA00004571"/>
    </source>
</evidence>
<keyword evidence="7 8" id="KW-0998">Cell outer membrane</keyword>
<dbReference type="PANTHER" id="PTHR40980">
    <property type="entry name" value="PLUG DOMAIN-CONTAINING PROTEIN"/>
    <property type="match status" value="1"/>
</dbReference>
<keyword evidence="5 9" id="KW-0798">TonB box</keyword>
<feature type="domain" description="TonB-dependent receptor-like beta-barrel" evidence="11">
    <location>
        <begin position="405"/>
        <end position="928"/>
    </location>
</feature>
<evidence type="ECO:0000313" key="14">
    <source>
        <dbReference type="Proteomes" id="UP001467690"/>
    </source>
</evidence>
<protein>
    <submittedName>
        <fullName evidence="13">TonB-dependent receptor</fullName>
    </submittedName>
</protein>
<dbReference type="EMBL" id="JBELOE010000067">
    <property type="protein sequence ID" value="MER2490784.1"/>
    <property type="molecule type" value="Genomic_DNA"/>
</dbReference>
<comment type="similarity">
    <text evidence="8 9">Belongs to the TonB-dependent receptor family.</text>
</comment>
<comment type="caution">
    <text evidence="13">The sequence shown here is derived from an EMBL/GenBank/DDBJ whole genome shotgun (WGS) entry which is preliminary data.</text>
</comment>